<organism evidence="1 2">
    <name type="scientific">Paraflavitalea soli</name>
    <dbReference type="NCBI Taxonomy" id="2315862"/>
    <lineage>
        <taxon>Bacteria</taxon>
        <taxon>Pseudomonadati</taxon>
        <taxon>Bacteroidota</taxon>
        <taxon>Chitinophagia</taxon>
        <taxon>Chitinophagales</taxon>
        <taxon>Chitinophagaceae</taxon>
        <taxon>Paraflavitalea</taxon>
    </lineage>
</organism>
<accession>A0A3B7MMT0</accession>
<gene>
    <name evidence="1" type="ORF">D3H65_11750</name>
</gene>
<name>A0A3B7MMT0_9BACT</name>
<dbReference type="RefSeq" id="WP_119050498.1">
    <property type="nucleotide sequence ID" value="NZ_CP032157.1"/>
</dbReference>
<dbReference type="Proteomes" id="UP000263900">
    <property type="component" value="Chromosome"/>
</dbReference>
<dbReference type="AlphaFoldDB" id="A0A3B7MMT0"/>
<proteinExistence type="predicted"/>
<dbReference type="KEGG" id="pseg:D3H65_11750"/>
<protein>
    <submittedName>
        <fullName evidence="1">Uncharacterized protein</fullName>
    </submittedName>
</protein>
<dbReference type="EMBL" id="CP032157">
    <property type="protein sequence ID" value="AXY74613.1"/>
    <property type="molecule type" value="Genomic_DNA"/>
</dbReference>
<keyword evidence="2" id="KW-1185">Reference proteome</keyword>
<sequence>MILPDSALKGIYSPQGCTEFTGKNKPVKAGCKAFRSADKQRVYIYMVNGEGKDRYEVTWVVQGRKYLRRIVDGL</sequence>
<dbReference type="OrthoDB" id="1269233at2"/>
<evidence type="ECO:0000313" key="2">
    <source>
        <dbReference type="Proteomes" id="UP000263900"/>
    </source>
</evidence>
<evidence type="ECO:0000313" key="1">
    <source>
        <dbReference type="EMBL" id="AXY74613.1"/>
    </source>
</evidence>
<reference evidence="1 2" key="1">
    <citation type="submission" date="2018-09" db="EMBL/GenBank/DDBJ databases">
        <title>Genome sequencing of strain 6GH32-13.</title>
        <authorList>
            <person name="Weon H.-Y."/>
            <person name="Heo J."/>
            <person name="Kwon S.-W."/>
        </authorList>
    </citation>
    <scope>NUCLEOTIDE SEQUENCE [LARGE SCALE GENOMIC DNA]</scope>
    <source>
        <strain evidence="1 2">5GH32-13</strain>
    </source>
</reference>